<dbReference type="SUPFAM" id="SSF51735">
    <property type="entry name" value="NAD(P)-binding Rossmann-fold domains"/>
    <property type="match status" value="1"/>
</dbReference>
<dbReference type="GeneID" id="80819985"/>
<dbReference type="GO" id="GO:0016491">
    <property type="term" value="F:oxidoreductase activity"/>
    <property type="evidence" value="ECO:0007669"/>
    <property type="project" value="UniProtKB-KW"/>
</dbReference>
<dbReference type="PANTHER" id="PTHR24321:SF8">
    <property type="entry name" value="ESTRADIOL 17-BETA-DEHYDROGENASE 8-RELATED"/>
    <property type="match status" value="1"/>
</dbReference>
<protein>
    <submittedName>
        <fullName evidence="3">NAD(P)-dependent dehydrogenase, short-chain alcohol dehydrogenase family</fullName>
    </submittedName>
</protein>
<comment type="caution">
    <text evidence="3">The sequence shown here is derived from an EMBL/GenBank/DDBJ whole genome shotgun (WGS) entry which is preliminary data.</text>
</comment>
<evidence type="ECO:0000256" key="1">
    <source>
        <dbReference type="ARBA" id="ARBA00006484"/>
    </source>
</evidence>
<dbReference type="CDD" id="cd05233">
    <property type="entry name" value="SDR_c"/>
    <property type="match status" value="1"/>
</dbReference>
<dbReference type="AlphaFoldDB" id="A0A975ZPY6"/>
<dbReference type="FunFam" id="3.40.50.720:FF:000084">
    <property type="entry name" value="Short-chain dehydrogenase reductase"/>
    <property type="match status" value="1"/>
</dbReference>
<accession>A0A975ZPY6</accession>
<dbReference type="InterPro" id="IPR020904">
    <property type="entry name" value="Sc_DH/Rdtase_CS"/>
</dbReference>
<dbReference type="PRINTS" id="PR00081">
    <property type="entry name" value="GDHRDH"/>
</dbReference>
<keyword evidence="4" id="KW-1185">Reference proteome</keyword>
<evidence type="ECO:0000313" key="3">
    <source>
        <dbReference type="EMBL" id="SEJ98340.1"/>
    </source>
</evidence>
<dbReference type="Pfam" id="PF13561">
    <property type="entry name" value="adh_short_C2"/>
    <property type="match status" value="1"/>
</dbReference>
<reference evidence="3 4" key="1">
    <citation type="submission" date="2016-10" db="EMBL/GenBank/DDBJ databases">
        <authorList>
            <person name="Varghese N."/>
            <person name="Submissions S."/>
        </authorList>
    </citation>
    <scope>NUCLEOTIDE SEQUENCE [LARGE SCALE GENOMIC DNA]</scope>
    <source>
        <strain evidence="3 4">FF3</strain>
    </source>
</reference>
<name>A0A975ZPY6_9RHOB</name>
<dbReference type="PROSITE" id="PS00061">
    <property type="entry name" value="ADH_SHORT"/>
    <property type="match status" value="1"/>
</dbReference>
<dbReference type="PANTHER" id="PTHR24321">
    <property type="entry name" value="DEHYDROGENASES, SHORT CHAIN"/>
    <property type="match status" value="1"/>
</dbReference>
<dbReference type="EMBL" id="FNYY01000016">
    <property type="protein sequence ID" value="SEJ98340.1"/>
    <property type="molecule type" value="Genomic_DNA"/>
</dbReference>
<dbReference type="InterPro" id="IPR002347">
    <property type="entry name" value="SDR_fam"/>
</dbReference>
<comment type="similarity">
    <text evidence="1">Belongs to the short-chain dehydrogenases/reductases (SDR) family.</text>
</comment>
<proteinExistence type="inferred from homology"/>
<dbReference type="RefSeq" id="WP_074838002.1">
    <property type="nucleotide sequence ID" value="NZ_CATLQZ010000017.1"/>
</dbReference>
<dbReference type="Proteomes" id="UP000182932">
    <property type="component" value="Unassembled WGS sequence"/>
</dbReference>
<gene>
    <name evidence="3" type="ORF">SAMN04487940_11658</name>
</gene>
<organism evidence="3 4">
    <name type="scientific">Marinovum algicola</name>
    <dbReference type="NCBI Taxonomy" id="42444"/>
    <lineage>
        <taxon>Bacteria</taxon>
        <taxon>Pseudomonadati</taxon>
        <taxon>Pseudomonadota</taxon>
        <taxon>Alphaproteobacteria</taxon>
        <taxon>Rhodobacterales</taxon>
        <taxon>Roseobacteraceae</taxon>
        <taxon>Marinovum</taxon>
    </lineage>
</organism>
<dbReference type="InterPro" id="IPR036291">
    <property type="entry name" value="NAD(P)-bd_dom_sf"/>
</dbReference>
<dbReference type="Gene3D" id="3.40.50.720">
    <property type="entry name" value="NAD(P)-binding Rossmann-like Domain"/>
    <property type="match status" value="1"/>
</dbReference>
<evidence type="ECO:0000256" key="2">
    <source>
        <dbReference type="ARBA" id="ARBA00023002"/>
    </source>
</evidence>
<dbReference type="PRINTS" id="PR00080">
    <property type="entry name" value="SDRFAMILY"/>
</dbReference>
<keyword evidence="2" id="KW-0560">Oxidoreductase</keyword>
<sequence length="246" mass="25615">MSLDGRHILVTGAASGLGEVIARSLAAKGARLILADIAEEEGRATADSLGAAFVRVDLGDPDSIRACGEAVARLTAGKLHGLINNGAIATGIGGIPYDEIELESWDLVQRVNVRGTWLMVRAMAPLLKASGSGRVVNMASDTALWGAPRLMSYVASKGAVIAMTRSLARELGPDRIGVTAVAPGILTTESTDYVPEARHRQYSEGRAVPGAQSPQDITDVVAFLVEEGALTLTGQVLPVNNGFVFA</sequence>
<evidence type="ECO:0000313" key="4">
    <source>
        <dbReference type="Proteomes" id="UP000182932"/>
    </source>
</evidence>